<accession>A0ABT3N9X6</accession>
<keyword evidence="2" id="KW-1185">Reference proteome</keyword>
<proteinExistence type="predicted"/>
<organism evidence="1 2">
    <name type="scientific">Desulfobotulus pelophilus</name>
    <dbReference type="NCBI Taxonomy" id="2823377"/>
    <lineage>
        <taxon>Bacteria</taxon>
        <taxon>Pseudomonadati</taxon>
        <taxon>Thermodesulfobacteriota</taxon>
        <taxon>Desulfobacteria</taxon>
        <taxon>Desulfobacterales</taxon>
        <taxon>Desulfobacteraceae</taxon>
        <taxon>Desulfobotulus</taxon>
    </lineage>
</organism>
<evidence type="ECO:0000313" key="1">
    <source>
        <dbReference type="EMBL" id="MCW7754265.1"/>
    </source>
</evidence>
<dbReference type="Proteomes" id="UP001209681">
    <property type="component" value="Unassembled WGS sequence"/>
</dbReference>
<protein>
    <submittedName>
        <fullName evidence="1">Uncharacterized protein</fullName>
    </submittedName>
</protein>
<comment type="caution">
    <text evidence="1">The sequence shown here is derived from an EMBL/GenBank/DDBJ whole genome shotgun (WGS) entry which is preliminary data.</text>
</comment>
<name>A0ABT3N9X6_9BACT</name>
<reference evidence="1 2" key="1">
    <citation type="submission" date="2022-11" db="EMBL/GenBank/DDBJ databases">
        <title>Desulfobotulus tamanensis H1 sp. nov. - anaerobic, alkaliphilic, sulphate reducing bacterium isolated from terrestrial mud volcano.</title>
        <authorList>
            <person name="Frolova A."/>
            <person name="Merkel A.Y."/>
            <person name="Slobodkin A.I."/>
        </authorList>
    </citation>
    <scope>NUCLEOTIDE SEQUENCE [LARGE SCALE GENOMIC DNA]</scope>
    <source>
        <strain evidence="1 2">H1</strain>
    </source>
</reference>
<sequence>MEKSTRLAERRHHKARVRKKRMDLVAHWKAHNPRAHGVAVETPTAVAPYKEKMPSLQVLRYKNWRKVAKEAWDISFVQGNRQVIFH</sequence>
<dbReference type="RefSeq" id="WP_265425183.1">
    <property type="nucleotide sequence ID" value="NZ_JAPFPW010000010.1"/>
</dbReference>
<gene>
    <name evidence="1" type="ORF">OOT00_09725</name>
</gene>
<evidence type="ECO:0000313" key="2">
    <source>
        <dbReference type="Proteomes" id="UP001209681"/>
    </source>
</evidence>
<dbReference type="EMBL" id="JAPFPW010000010">
    <property type="protein sequence ID" value="MCW7754265.1"/>
    <property type="molecule type" value="Genomic_DNA"/>
</dbReference>